<dbReference type="GO" id="GO:0003676">
    <property type="term" value="F:nucleic acid binding"/>
    <property type="evidence" value="ECO:0007669"/>
    <property type="project" value="InterPro"/>
</dbReference>
<protein>
    <submittedName>
        <fullName evidence="1">Uncharacterized protein</fullName>
    </submittedName>
</protein>
<dbReference type="OrthoDB" id="15688at2759"/>
<organism evidence="1 2">
    <name type="scientific">Kingdonia uniflora</name>
    <dbReference type="NCBI Taxonomy" id="39325"/>
    <lineage>
        <taxon>Eukaryota</taxon>
        <taxon>Viridiplantae</taxon>
        <taxon>Streptophyta</taxon>
        <taxon>Embryophyta</taxon>
        <taxon>Tracheophyta</taxon>
        <taxon>Spermatophyta</taxon>
        <taxon>Magnoliopsida</taxon>
        <taxon>Ranunculales</taxon>
        <taxon>Circaeasteraceae</taxon>
        <taxon>Kingdonia</taxon>
    </lineage>
</organism>
<dbReference type="EMBL" id="JACGCM010000427">
    <property type="protein sequence ID" value="KAF6172452.1"/>
    <property type="molecule type" value="Genomic_DNA"/>
</dbReference>
<proteinExistence type="predicted"/>
<evidence type="ECO:0000313" key="2">
    <source>
        <dbReference type="Proteomes" id="UP000541444"/>
    </source>
</evidence>
<evidence type="ECO:0000313" key="1">
    <source>
        <dbReference type="EMBL" id="KAF6172452.1"/>
    </source>
</evidence>
<dbReference type="Proteomes" id="UP000541444">
    <property type="component" value="Unassembled WGS sequence"/>
</dbReference>
<keyword evidence="2" id="KW-1185">Reference proteome</keyword>
<reference evidence="1 2" key="1">
    <citation type="journal article" date="2020" name="IScience">
        <title>Genome Sequencing of the Endangered Kingdonia uniflora (Circaeasteraceae, Ranunculales) Reveals Potential Mechanisms of Evolutionary Specialization.</title>
        <authorList>
            <person name="Sun Y."/>
            <person name="Deng T."/>
            <person name="Zhang A."/>
            <person name="Moore M.J."/>
            <person name="Landis J.B."/>
            <person name="Lin N."/>
            <person name="Zhang H."/>
            <person name="Zhang X."/>
            <person name="Huang J."/>
            <person name="Zhang X."/>
            <person name="Sun H."/>
            <person name="Wang H."/>
        </authorList>
    </citation>
    <scope>NUCLEOTIDE SEQUENCE [LARGE SCALE GENOMIC DNA]</scope>
    <source>
        <strain evidence="1">TB1705</strain>
        <tissue evidence="1">Leaf</tissue>
    </source>
</reference>
<comment type="caution">
    <text evidence="1">The sequence shown here is derived from an EMBL/GenBank/DDBJ whole genome shotgun (WGS) entry which is preliminary data.</text>
</comment>
<dbReference type="InterPro" id="IPR035979">
    <property type="entry name" value="RBD_domain_sf"/>
</dbReference>
<accession>A0A7J7NZQ2</accession>
<dbReference type="AlphaFoldDB" id="A0A7J7NZQ2"/>
<name>A0A7J7NZQ2_9MAGN</name>
<gene>
    <name evidence="1" type="ORF">GIB67_006965</name>
</gene>
<sequence length="70" mass="7915">MAATFIPVKAKVKLAFIELYTYYAVKTKGYALIEYEKFEKTHGVLSRMDGIELLTQIVTIDWASSNGPIK</sequence>
<dbReference type="SUPFAM" id="SSF54928">
    <property type="entry name" value="RNA-binding domain, RBD"/>
    <property type="match status" value="1"/>
</dbReference>